<dbReference type="EMBL" id="HG994359">
    <property type="protein sequence ID" value="CAF2097418.1"/>
    <property type="molecule type" value="Genomic_DNA"/>
</dbReference>
<dbReference type="Proteomes" id="UP001295469">
    <property type="component" value="Chromosome A05"/>
</dbReference>
<sequence length="71" mass="8453">MRELEHLKTIMNHPWPLIGAPVNHRREEPSTAILISMFLVIAVFEKTIRRINNKFYTFRVVKNALSNHKKR</sequence>
<name>A0A816TN91_BRANA</name>
<gene>
    <name evidence="1" type="ORF">DARMORV10_A05P18540.1</name>
</gene>
<evidence type="ECO:0000313" key="1">
    <source>
        <dbReference type="EMBL" id="CAF2097418.1"/>
    </source>
</evidence>
<dbReference type="AlphaFoldDB" id="A0A816TN91"/>
<reference evidence="1" key="1">
    <citation type="submission" date="2021-01" db="EMBL/GenBank/DDBJ databases">
        <authorList>
            <consortium name="Genoscope - CEA"/>
            <person name="William W."/>
        </authorList>
    </citation>
    <scope>NUCLEOTIDE SEQUENCE</scope>
</reference>
<organism evidence="1">
    <name type="scientific">Brassica napus</name>
    <name type="common">Rape</name>
    <dbReference type="NCBI Taxonomy" id="3708"/>
    <lineage>
        <taxon>Eukaryota</taxon>
        <taxon>Viridiplantae</taxon>
        <taxon>Streptophyta</taxon>
        <taxon>Embryophyta</taxon>
        <taxon>Tracheophyta</taxon>
        <taxon>Spermatophyta</taxon>
        <taxon>Magnoliopsida</taxon>
        <taxon>eudicotyledons</taxon>
        <taxon>Gunneridae</taxon>
        <taxon>Pentapetalae</taxon>
        <taxon>rosids</taxon>
        <taxon>malvids</taxon>
        <taxon>Brassicales</taxon>
        <taxon>Brassicaceae</taxon>
        <taxon>Brassiceae</taxon>
        <taxon>Brassica</taxon>
    </lineage>
</organism>
<protein>
    <submittedName>
        <fullName evidence="1">(rape) hypothetical protein</fullName>
    </submittedName>
</protein>
<proteinExistence type="predicted"/>
<accession>A0A816TN91</accession>
<dbReference type="SMR" id="A0A816TN91"/>